<feature type="domain" description="STAS" evidence="6">
    <location>
        <begin position="444"/>
        <end position="539"/>
    </location>
</feature>
<keyword evidence="3 5" id="KW-1133">Transmembrane helix</keyword>
<feature type="transmembrane region" description="Helical" evidence="5">
    <location>
        <begin position="402"/>
        <end position="426"/>
    </location>
</feature>
<dbReference type="GO" id="GO:0055085">
    <property type="term" value="P:transmembrane transport"/>
    <property type="evidence" value="ECO:0007669"/>
    <property type="project" value="InterPro"/>
</dbReference>
<dbReference type="PROSITE" id="PS50801">
    <property type="entry name" value="STAS"/>
    <property type="match status" value="1"/>
</dbReference>
<protein>
    <submittedName>
        <fullName evidence="7">Sulfate permease, MFS superfamily</fullName>
    </submittedName>
</protein>
<name>A0A1H9SKI4_9PSEU</name>
<feature type="transmembrane region" description="Helical" evidence="5">
    <location>
        <begin position="206"/>
        <end position="226"/>
    </location>
</feature>
<accession>A0A1H9SKI4</accession>
<keyword evidence="2 5" id="KW-0812">Transmembrane</keyword>
<feature type="transmembrane region" description="Helical" evidence="5">
    <location>
        <begin position="105"/>
        <end position="125"/>
    </location>
</feature>
<dbReference type="InterPro" id="IPR001902">
    <property type="entry name" value="SLC26A/SulP_fam"/>
</dbReference>
<evidence type="ECO:0000256" key="2">
    <source>
        <dbReference type="ARBA" id="ARBA00022692"/>
    </source>
</evidence>
<dbReference type="InterPro" id="IPR011547">
    <property type="entry name" value="SLC26A/SulP_dom"/>
</dbReference>
<dbReference type="Pfam" id="PF00916">
    <property type="entry name" value="Sulfate_transp"/>
    <property type="match status" value="1"/>
</dbReference>
<dbReference type="Proteomes" id="UP000199051">
    <property type="component" value="Unassembled WGS sequence"/>
</dbReference>
<feature type="transmembrane region" description="Helical" evidence="5">
    <location>
        <begin position="352"/>
        <end position="382"/>
    </location>
</feature>
<dbReference type="STRING" id="155974.SAMN04487818_105507"/>
<comment type="subcellular location">
    <subcellularLocation>
        <location evidence="1">Membrane</location>
        <topology evidence="1">Multi-pass membrane protein</topology>
    </subcellularLocation>
</comment>
<evidence type="ECO:0000256" key="4">
    <source>
        <dbReference type="ARBA" id="ARBA00023136"/>
    </source>
</evidence>
<evidence type="ECO:0000256" key="5">
    <source>
        <dbReference type="SAM" id="Phobius"/>
    </source>
</evidence>
<evidence type="ECO:0000313" key="7">
    <source>
        <dbReference type="EMBL" id="SER85408.1"/>
    </source>
</evidence>
<feature type="transmembrane region" description="Helical" evidence="5">
    <location>
        <begin position="27"/>
        <end position="45"/>
    </location>
</feature>
<dbReference type="PANTHER" id="PTHR11814">
    <property type="entry name" value="SULFATE TRANSPORTER"/>
    <property type="match status" value="1"/>
</dbReference>
<organism evidence="7 8">
    <name type="scientific">Actinokineospora terrae</name>
    <dbReference type="NCBI Taxonomy" id="155974"/>
    <lineage>
        <taxon>Bacteria</taxon>
        <taxon>Bacillati</taxon>
        <taxon>Actinomycetota</taxon>
        <taxon>Actinomycetes</taxon>
        <taxon>Pseudonocardiales</taxon>
        <taxon>Pseudonocardiaceae</taxon>
        <taxon>Actinokineospora</taxon>
    </lineage>
</organism>
<dbReference type="GO" id="GO:0016020">
    <property type="term" value="C:membrane"/>
    <property type="evidence" value="ECO:0007669"/>
    <property type="project" value="UniProtKB-SubCell"/>
</dbReference>
<keyword evidence="8" id="KW-1185">Reference proteome</keyword>
<feature type="transmembrane region" description="Helical" evidence="5">
    <location>
        <begin position="137"/>
        <end position="157"/>
    </location>
</feature>
<evidence type="ECO:0000313" key="8">
    <source>
        <dbReference type="Proteomes" id="UP000199051"/>
    </source>
</evidence>
<evidence type="ECO:0000256" key="1">
    <source>
        <dbReference type="ARBA" id="ARBA00004141"/>
    </source>
</evidence>
<dbReference type="EMBL" id="FOGI01000005">
    <property type="protein sequence ID" value="SER85408.1"/>
    <property type="molecule type" value="Genomic_DNA"/>
</dbReference>
<sequence>MSEQTEAPVSGTADPARRRFPLGDVKSGFLVSLIALPLCLGIALASGFPPVAGVLTAIVGGILGGLLGGAPLTIKGPAAGLIVIAVGAVHDLGQGDAVAGYRRALAVGVVAAVIQILFAAVRAAGIGVAMSPSVVHGMLAAIGVIIIAKQAHVVLGVKPTADTPLGLLAEIPHSVAHANPLIVLIGVIALLILFGLPLVRARWSKSVPAPLVVLAVAIPIGLWLHLSSPHDYRFADAPHHLGPEFLVRLPGSVLDAITFPDFSQVFSGTSLQYVAMFALIGTIESTLTVLAVDSMDPAKRPSDLNRDLFAIGAGNLTSALIGGLPMISEIVRSKANLDAGAKTRWSNVCHGAILLLFVALIPGLVQTIPLAALAAMLVYTGFRLANPREIAHVGKIGWDQLLLFLTTLIVTLATDLLVGVAAGLALKIVLHLARGVPLTAFLRPRPEVTRDGDVLRIRVPGAAVFPALLPLRRAITKNGDGVTEVVVDVADAAVVDHTFLTRLDQLAKELPGATLRVEGLDRLDPVSAHPQALRRRRRS</sequence>
<gene>
    <name evidence="7" type="ORF">SAMN04487818_105507</name>
</gene>
<dbReference type="AlphaFoldDB" id="A0A1H9SKI4"/>
<reference evidence="8" key="1">
    <citation type="submission" date="2016-10" db="EMBL/GenBank/DDBJ databases">
        <authorList>
            <person name="Varghese N."/>
            <person name="Submissions S."/>
        </authorList>
    </citation>
    <scope>NUCLEOTIDE SEQUENCE [LARGE SCALE GENOMIC DNA]</scope>
    <source>
        <strain evidence="8">DSM 44260</strain>
    </source>
</reference>
<feature type="transmembrane region" description="Helical" evidence="5">
    <location>
        <begin position="177"/>
        <end position="199"/>
    </location>
</feature>
<keyword evidence="4 5" id="KW-0472">Membrane</keyword>
<evidence type="ECO:0000259" key="6">
    <source>
        <dbReference type="PROSITE" id="PS50801"/>
    </source>
</evidence>
<dbReference type="RefSeq" id="WP_092778243.1">
    <property type="nucleotide sequence ID" value="NZ_FOGI01000005.1"/>
</dbReference>
<evidence type="ECO:0000256" key="3">
    <source>
        <dbReference type="ARBA" id="ARBA00022989"/>
    </source>
</evidence>
<proteinExistence type="predicted"/>
<dbReference type="InterPro" id="IPR002645">
    <property type="entry name" value="STAS_dom"/>
</dbReference>